<dbReference type="PROSITE" id="PS51257">
    <property type="entry name" value="PROKAR_LIPOPROTEIN"/>
    <property type="match status" value="1"/>
</dbReference>
<evidence type="ECO:0000256" key="1">
    <source>
        <dbReference type="SAM" id="SignalP"/>
    </source>
</evidence>
<sequence length="272" mass="31141">MSNYSKTSVLLCLFWLLASGCAYHPWTAPIEDEDNQKATQLLQALDQKSNFCEQPIDGDISIFYKNLFNKELISGYFQLYYPSSLKFIVTNPFGQTLLAFAVTERRFQLINTFERRYIKGNTYSYGMLHNIPSILTQGTWNEWLRGTVHLPEGDIIDLRNDAKKRGVWITIRRKKRDHTAAKGLTHFLVDPEKTLLLSRILENARGKVVGEIHYGNWKTVSGCAQPYTIRVSGLEYSTEIDLKLSNIAVADDLTEKDFHLKAPAGYVRQIIP</sequence>
<evidence type="ECO:0008006" key="4">
    <source>
        <dbReference type="Google" id="ProtNLM"/>
    </source>
</evidence>
<protein>
    <recommendedName>
        <fullName evidence="4">DUF4292 domain-containing protein</fullName>
    </recommendedName>
</protein>
<feature type="chain" id="PRO_5034540049" description="DUF4292 domain-containing protein" evidence="1">
    <location>
        <begin position="25"/>
        <end position="272"/>
    </location>
</feature>
<dbReference type="KEGG" id="dbk:DGMP_10530"/>
<organism evidence="2 3">
    <name type="scientific">Desulfomarina profundi</name>
    <dbReference type="NCBI Taxonomy" id="2772557"/>
    <lineage>
        <taxon>Bacteria</taxon>
        <taxon>Pseudomonadati</taxon>
        <taxon>Thermodesulfobacteriota</taxon>
        <taxon>Desulfobulbia</taxon>
        <taxon>Desulfobulbales</taxon>
        <taxon>Desulfobulbaceae</taxon>
        <taxon>Desulfomarina</taxon>
    </lineage>
</organism>
<accession>A0A8D5FMF9</accession>
<evidence type="ECO:0000313" key="2">
    <source>
        <dbReference type="EMBL" id="BCL60360.1"/>
    </source>
</evidence>
<keyword evidence="3" id="KW-1185">Reference proteome</keyword>
<evidence type="ECO:0000313" key="3">
    <source>
        <dbReference type="Proteomes" id="UP000826725"/>
    </source>
</evidence>
<gene>
    <name evidence="2" type="ORF">DGMP_10530</name>
</gene>
<feature type="signal peptide" evidence="1">
    <location>
        <begin position="1"/>
        <end position="24"/>
    </location>
</feature>
<dbReference type="Proteomes" id="UP000826725">
    <property type="component" value="Chromosome"/>
</dbReference>
<keyword evidence="1" id="KW-0732">Signal</keyword>
<dbReference type="AlphaFoldDB" id="A0A8D5FMF9"/>
<name>A0A8D5FMF9_9BACT</name>
<dbReference type="EMBL" id="AP024086">
    <property type="protein sequence ID" value="BCL60360.1"/>
    <property type="molecule type" value="Genomic_DNA"/>
</dbReference>
<reference evidence="2" key="1">
    <citation type="submission" date="2020-09" db="EMBL/GenBank/DDBJ databases">
        <title>Desulfogranum mesoprofundum gen. nov., sp. nov., a novel mesophilic, sulfate-reducing chemolithoautotroph isolated from a deep-sea hydrothermal vent chimney in the Suiyo Seamount.</title>
        <authorList>
            <person name="Hashimoto Y."/>
            <person name="Nakagawa S."/>
        </authorList>
    </citation>
    <scope>NUCLEOTIDE SEQUENCE</scope>
    <source>
        <strain evidence="2">KT2</strain>
    </source>
</reference>
<proteinExistence type="predicted"/>
<dbReference type="RefSeq" id="WP_228856497.1">
    <property type="nucleotide sequence ID" value="NZ_AP024086.1"/>
</dbReference>